<evidence type="ECO:0000259" key="2">
    <source>
        <dbReference type="Pfam" id="PF01757"/>
    </source>
</evidence>
<feature type="transmembrane region" description="Helical" evidence="1">
    <location>
        <begin position="235"/>
        <end position="255"/>
    </location>
</feature>
<feature type="transmembrane region" description="Helical" evidence="1">
    <location>
        <begin position="211"/>
        <end position="229"/>
    </location>
</feature>
<dbReference type="Proteomes" id="UP000821846">
    <property type="component" value="Unassembled WGS sequence"/>
</dbReference>
<dbReference type="GO" id="GO:0016746">
    <property type="term" value="F:acyltransferase activity"/>
    <property type="evidence" value="ECO:0007669"/>
    <property type="project" value="UniProtKB-KW"/>
</dbReference>
<dbReference type="Pfam" id="PF01757">
    <property type="entry name" value="Acyl_transf_3"/>
    <property type="match status" value="1"/>
</dbReference>
<feature type="transmembrane region" description="Helical" evidence="1">
    <location>
        <begin position="275"/>
        <end position="294"/>
    </location>
</feature>
<sequence length="334" mass="38012">MGKGKKQYFNEINIMRGMAVLCVVIGHSFNPTETPTILGFVKSFVYCFHMPAFFFISGFLEGEKRRSFSEKKQAIVKKVKRLMVPYFFLTVVTAVLKILFGAFARNPLQYSTLVVDVLIGRNNPNGGLWFLYALFIISIFGILFDTVNHAILTGVMLVLYVLNAAVFKQSGYIIGFFFSYAWIYFMGGVARRYFYANLKKLQLVMSAKGRAITVVASAGYMVLAFVRIYSVQSLILTTAVTIIGVFWLFIIAMQIEHYHYGEKLWMLLGDYGMDIYMIGYYVQQAIFVVCGKILGLDYLIYAWLMLILGLIAPILLSKYIVRKSKMLSILILGR</sequence>
<protein>
    <submittedName>
        <fullName evidence="3">Acyltransferase</fullName>
    </submittedName>
</protein>
<organism evidence="3 4">
    <name type="scientific">Faecalicatena fissicatena</name>
    <dbReference type="NCBI Taxonomy" id="290055"/>
    <lineage>
        <taxon>Bacteria</taxon>
        <taxon>Bacillati</taxon>
        <taxon>Bacillota</taxon>
        <taxon>Clostridia</taxon>
        <taxon>Lachnospirales</taxon>
        <taxon>Lachnospiraceae</taxon>
        <taxon>Faecalicatena</taxon>
    </lineage>
</organism>
<dbReference type="RefSeq" id="WP_173866646.1">
    <property type="nucleotide sequence ID" value="NZ_JAAWUU010000042.1"/>
</dbReference>
<accession>A0ABX2GYY5</accession>
<proteinExistence type="predicted"/>
<evidence type="ECO:0000256" key="1">
    <source>
        <dbReference type="SAM" id="Phobius"/>
    </source>
</evidence>
<keyword evidence="1" id="KW-0812">Transmembrane</keyword>
<feature type="transmembrane region" description="Helical" evidence="1">
    <location>
        <begin position="150"/>
        <end position="166"/>
    </location>
</feature>
<keyword evidence="3" id="KW-0808">Transferase</keyword>
<comment type="caution">
    <text evidence="3">The sequence shown here is derived from an EMBL/GenBank/DDBJ whole genome shotgun (WGS) entry which is preliminary data.</text>
</comment>
<name>A0ABX2GYY5_9FIRM</name>
<feature type="transmembrane region" description="Helical" evidence="1">
    <location>
        <begin position="83"/>
        <end position="104"/>
    </location>
</feature>
<evidence type="ECO:0000313" key="4">
    <source>
        <dbReference type="Proteomes" id="UP000821846"/>
    </source>
</evidence>
<gene>
    <name evidence="3" type="ORF">HFM93_11150</name>
</gene>
<dbReference type="InterPro" id="IPR002656">
    <property type="entry name" value="Acyl_transf_3_dom"/>
</dbReference>
<feature type="domain" description="Acyltransferase 3" evidence="2">
    <location>
        <begin position="10"/>
        <end position="317"/>
    </location>
</feature>
<keyword evidence="1" id="KW-1133">Transmembrane helix</keyword>
<feature type="transmembrane region" description="Helical" evidence="1">
    <location>
        <begin position="172"/>
        <end position="190"/>
    </location>
</feature>
<feature type="transmembrane region" description="Helical" evidence="1">
    <location>
        <begin position="12"/>
        <end position="31"/>
    </location>
</feature>
<feature type="transmembrane region" description="Helical" evidence="1">
    <location>
        <begin position="43"/>
        <end position="62"/>
    </location>
</feature>
<feature type="transmembrane region" description="Helical" evidence="1">
    <location>
        <begin position="300"/>
        <end position="321"/>
    </location>
</feature>
<dbReference type="PANTHER" id="PTHR37312">
    <property type="entry name" value="MEMBRANE-BOUND ACYLTRANSFERASE YKRP-RELATED"/>
    <property type="match status" value="1"/>
</dbReference>
<keyword evidence="1" id="KW-0472">Membrane</keyword>
<keyword evidence="4" id="KW-1185">Reference proteome</keyword>
<evidence type="ECO:0000313" key="3">
    <source>
        <dbReference type="EMBL" id="NSG30820.1"/>
    </source>
</evidence>
<dbReference type="InterPro" id="IPR052734">
    <property type="entry name" value="Nod_factor_acetyltransferase"/>
</dbReference>
<reference evidence="3 4" key="1">
    <citation type="journal article" date="2020" name="Cell Host Microbe">
        <title>Functional and Genomic Variation between Human-Derived Isolates of Lachnospiraceae Reveals Inter- and Intra-Species Diversity.</title>
        <authorList>
            <person name="Sorbara M.T."/>
            <person name="Littmann E.R."/>
            <person name="Fontana E."/>
            <person name="Moody T.U."/>
            <person name="Kohout C.E."/>
            <person name="Gjonbalaj M."/>
            <person name="Eaton V."/>
            <person name="Seok R."/>
            <person name="Leiner I.M."/>
            <person name="Pamer E.G."/>
        </authorList>
    </citation>
    <scope>NUCLEOTIDE SEQUENCE [LARGE SCALE GENOMIC DNA]</scope>
    <source>
        <strain evidence="3 4">MSK.14.16</strain>
    </source>
</reference>
<feature type="transmembrane region" description="Helical" evidence="1">
    <location>
        <begin position="124"/>
        <end position="143"/>
    </location>
</feature>
<dbReference type="EMBL" id="JAAWUZ010000045">
    <property type="protein sequence ID" value="NSG30820.1"/>
    <property type="molecule type" value="Genomic_DNA"/>
</dbReference>
<dbReference type="PANTHER" id="PTHR37312:SF1">
    <property type="entry name" value="MEMBRANE-BOUND ACYLTRANSFERASE YKRP-RELATED"/>
    <property type="match status" value="1"/>
</dbReference>
<keyword evidence="3" id="KW-0012">Acyltransferase</keyword>